<dbReference type="EMBL" id="JACCBK010000001">
    <property type="protein sequence ID" value="NYD84741.1"/>
    <property type="molecule type" value="Genomic_DNA"/>
</dbReference>
<proteinExistence type="inferred from homology"/>
<comment type="caution">
    <text evidence="8">The sequence shown here is derived from an EMBL/GenBank/DDBJ whole genome shotgun (WGS) entry which is preliminary data.</text>
</comment>
<keyword evidence="7" id="KW-0813">Transport</keyword>
<evidence type="ECO:0000256" key="2">
    <source>
        <dbReference type="ARBA" id="ARBA00022692"/>
    </source>
</evidence>
<dbReference type="PANTHER" id="PTHR30371:SF0">
    <property type="entry name" value="SEC-INDEPENDENT PROTEIN TRANSLOCASE PROTEIN TATC, CHLOROPLASTIC-RELATED"/>
    <property type="match status" value="1"/>
</dbReference>
<feature type="transmembrane region" description="Helical" evidence="7">
    <location>
        <begin position="167"/>
        <end position="190"/>
    </location>
</feature>
<evidence type="ECO:0000313" key="8">
    <source>
        <dbReference type="EMBL" id="NYD84741.1"/>
    </source>
</evidence>
<evidence type="ECO:0000256" key="6">
    <source>
        <dbReference type="ARBA" id="ARBA00023136"/>
    </source>
</evidence>
<gene>
    <name evidence="7" type="primary">tatC</name>
    <name evidence="8" type="ORF">BKA21_000290</name>
</gene>
<keyword evidence="5 7" id="KW-0811">Translocation</keyword>
<dbReference type="GO" id="GO:0009977">
    <property type="term" value="F:proton motive force dependent protein transmembrane transporter activity"/>
    <property type="evidence" value="ECO:0007669"/>
    <property type="project" value="TreeGrafter"/>
</dbReference>
<keyword evidence="3 7" id="KW-0653">Protein transport</keyword>
<dbReference type="Proteomes" id="UP000577956">
    <property type="component" value="Unassembled WGS sequence"/>
</dbReference>
<name>A0A7Y9JWD8_9CELL</name>
<keyword evidence="6 7" id="KW-0472">Membrane</keyword>
<feature type="transmembrane region" description="Helical" evidence="7">
    <location>
        <begin position="118"/>
        <end position="140"/>
    </location>
</feature>
<organism evidence="8 9">
    <name type="scientific">Cellulomonas oligotrophica</name>
    <dbReference type="NCBI Taxonomy" id="931536"/>
    <lineage>
        <taxon>Bacteria</taxon>
        <taxon>Bacillati</taxon>
        <taxon>Actinomycetota</taxon>
        <taxon>Actinomycetes</taxon>
        <taxon>Micrococcales</taxon>
        <taxon>Cellulomonadaceae</taxon>
        <taxon>Cellulomonas</taxon>
    </lineage>
</organism>
<dbReference type="InterPro" id="IPR002033">
    <property type="entry name" value="TatC"/>
</dbReference>
<protein>
    <recommendedName>
        <fullName evidence="7">Sec-independent protein translocase protein TatC</fullName>
    </recommendedName>
</protein>
<feature type="transmembrane region" description="Helical" evidence="7">
    <location>
        <begin position="85"/>
        <end position="106"/>
    </location>
</feature>
<comment type="subcellular location">
    <subcellularLocation>
        <location evidence="7">Cell membrane</location>
        <topology evidence="7">Multi-pass membrane protein</topology>
    </subcellularLocation>
    <subcellularLocation>
        <location evidence="1">Membrane</location>
        <topology evidence="1">Multi-pass membrane protein</topology>
    </subcellularLocation>
</comment>
<feature type="transmembrane region" description="Helical" evidence="7">
    <location>
        <begin position="224"/>
        <end position="246"/>
    </location>
</feature>
<evidence type="ECO:0000256" key="5">
    <source>
        <dbReference type="ARBA" id="ARBA00023010"/>
    </source>
</evidence>
<feature type="transmembrane region" description="Helical" evidence="7">
    <location>
        <begin position="28"/>
        <end position="46"/>
    </location>
</feature>
<evidence type="ECO:0000256" key="4">
    <source>
        <dbReference type="ARBA" id="ARBA00022989"/>
    </source>
</evidence>
<reference evidence="8 9" key="1">
    <citation type="submission" date="2020-07" db="EMBL/GenBank/DDBJ databases">
        <title>Sequencing the genomes of 1000 actinobacteria strains.</title>
        <authorList>
            <person name="Klenk H.-P."/>
        </authorList>
    </citation>
    <scope>NUCLEOTIDE SEQUENCE [LARGE SCALE GENOMIC DNA]</scope>
    <source>
        <strain evidence="8 9">DSM 24482</strain>
    </source>
</reference>
<dbReference type="NCBIfam" id="TIGR00945">
    <property type="entry name" value="tatC"/>
    <property type="match status" value="1"/>
</dbReference>
<dbReference type="HAMAP" id="MF_00902">
    <property type="entry name" value="TatC"/>
    <property type="match status" value="1"/>
</dbReference>
<comment type="similarity">
    <text evidence="7">Belongs to the TatC family.</text>
</comment>
<dbReference type="GO" id="GO:0065002">
    <property type="term" value="P:intracellular protein transmembrane transport"/>
    <property type="evidence" value="ECO:0007669"/>
    <property type="project" value="TreeGrafter"/>
</dbReference>
<comment type="function">
    <text evidence="7">Part of the twin-arginine translocation (Tat) system that transports large folded proteins containing a characteristic twin-arginine motif in their signal peptide across membranes. Together with TatB, TatC is part of a receptor directly interacting with Tat signal peptides.</text>
</comment>
<sequence length="280" mass="30716">MTGSRRPPSEPGGRMPLREHLRELRRRVMLIALGLLVGGVLGWVLYDPVFALLQQPVLDVAESRSTTVALNFQGVATSFDMQVKVSLFLGVLVSSPWWIYQLWAFVTPGLTRRERTYALAFLAVAVPLFLGGAALAWWALPNAVRLLTEFTPDDATNLIDAQLYLSFVMRIVLAFGVAFLLPVLMVALNFAGVVRARTWMAGWRWAVLTAFVFAAVATPTPDAITMLAVAIPVSLLFFAALGVCLLHDRRLDRRLVAQGLPRLDGTMADDDIDDRAAGPA</sequence>
<dbReference type="GO" id="GO:0033281">
    <property type="term" value="C:TAT protein transport complex"/>
    <property type="evidence" value="ECO:0007669"/>
    <property type="project" value="UniProtKB-UniRule"/>
</dbReference>
<dbReference type="PRINTS" id="PR01840">
    <property type="entry name" value="TATCFAMILY"/>
</dbReference>
<evidence type="ECO:0000256" key="1">
    <source>
        <dbReference type="ARBA" id="ARBA00004141"/>
    </source>
</evidence>
<evidence type="ECO:0000256" key="3">
    <source>
        <dbReference type="ARBA" id="ARBA00022927"/>
    </source>
</evidence>
<dbReference type="GO" id="GO:0043953">
    <property type="term" value="P:protein transport by the Tat complex"/>
    <property type="evidence" value="ECO:0007669"/>
    <property type="project" value="UniProtKB-UniRule"/>
</dbReference>
<keyword evidence="4 7" id="KW-1133">Transmembrane helix</keyword>
<keyword evidence="2 7" id="KW-0812">Transmembrane</keyword>
<accession>A0A7Y9JWD8</accession>
<dbReference type="PANTHER" id="PTHR30371">
    <property type="entry name" value="SEC-INDEPENDENT PROTEIN TRANSLOCASE PROTEIN TATC"/>
    <property type="match status" value="1"/>
</dbReference>
<feature type="transmembrane region" description="Helical" evidence="7">
    <location>
        <begin position="202"/>
        <end position="218"/>
    </location>
</feature>
<dbReference type="Pfam" id="PF00902">
    <property type="entry name" value="TatC"/>
    <property type="match status" value="1"/>
</dbReference>
<evidence type="ECO:0000256" key="7">
    <source>
        <dbReference type="HAMAP-Rule" id="MF_00902"/>
    </source>
</evidence>
<keyword evidence="7" id="KW-1003">Cell membrane</keyword>
<dbReference type="AlphaFoldDB" id="A0A7Y9JWD8"/>
<comment type="subunit">
    <text evidence="7">The Tat system comprises two distinct complexes: a TatABC complex, containing multiple copies of TatA, TatB and TatC subunits, and a separate TatA complex, containing only TatA subunits. Substrates initially bind to the TatABC complex, which probably triggers association of the separate TatA complex to form the active translocon.</text>
</comment>
<evidence type="ECO:0000313" key="9">
    <source>
        <dbReference type="Proteomes" id="UP000577956"/>
    </source>
</evidence>